<evidence type="ECO:0000313" key="5">
    <source>
        <dbReference type="EMBL" id="KAK4800820.1"/>
    </source>
</evidence>
<keyword evidence="3" id="KW-0443">Lipid metabolism</keyword>
<dbReference type="InterPro" id="IPR036291">
    <property type="entry name" value="NAD(P)-bd_dom_sf"/>
</dbReference>
<evidence type="ECO:0000313" key="6">
    <source>
        <dbReference type="Proteomes" id="UP001346149"/>
    </source>
</evidence>
<accession>A0AAN7M7P9</accession>
<dbReference type="SUPFAM" id="SSF51735">
    <property type="entry name" value="NAD(P)-binding Rossmann-fold domains"/>
    <property type="match status" value="1"/>
</dbReference>
<dbReference type="GO" id="GO:0072582">
    <property type="term" value="F:17-beta-hydroxysteroid dehydrogenase (NADP+) activity"/>
    <property type="evidence" value="ECO:0007669"/>
    <property type="project" value="TreeGrafter"/>
</dbReference>
<gene>
    <name evidence="5" type="ORF">SAY86_021307</name>
</gene>
<dbReference type="PANTHER" id="PTHR43391">
    <property type="entry name" value="RETINOL DEHYDROGENASE-RELATED"/>
    <property type="match status" value="1"/>
</dbReference>
<evidence type="ECO:0000256" key="1">
    <source>
        <dbReference type="ARBA" id="ARBA00006484"/>
    </source>
</evidence>
<evidence type="ECO:0000256" key="3">
    <source>
        <dbReference type="ARBA" id="ARBA00022955"/>
    </source>
</evidence>
<comment type="caution">
    <text evidence="5">The sequence shown here is derived from an EMBL/GenBank/DDBJ whole genome shotgun (WGS) entry which is preliminary data.</text>
</comment>
<keyword evidence="6" id="KW-1185">Reference proteome</keyword>
<keyword evidence="4" id="KW-0560">Oxidoreductase</keyword>
<keyword evidence="2" id="KW-0521">NADP</keyword>
<keyword evidence="3" id="KW-0752">Steroid biosynthesis</keyword>
<keyword evidence="3" id="KW-0444">Lipid biosynthesis</keyword>
<evidence type="ECO:0000256" key="4">
    <source>
        <dbReference type="ARBA" id="ARBA00023002"/>
    </source>
</evidence>
<dbReference type="GO" id="GO:0006694">
    <property type="term" value="P:steroid biosynthetic process"/>
    <property type="evidence" value="ECO:0007669"/>
    <property type="project" value="UniProtKB-KW"/>
</dbReference>
<reference evidence="5 6" key="1">
    <citation type="journal article" date="2023" name="Hortic Res">
        <title>Pangenome of water caltrop reveals structural variations and asymmetric subgenome divergence after allopolyploidization.</title>
        <authorList>
            <person name="Zhang X."/>
            <person name="Chen Y."/>
            <person name="Wang L."/>
            <person name="Yuan Y."/>
            <person name="Fang M."/>
            <person name="Shi L."/>
            <person name="Lu R."/>
            <person name="Comes H.P."/>
            <person name="Ma Y."/>
            <person name="Chen Y."/>
            <person name="Huang G."/>
            <person name="Zhou Y."/>
            <person name="Zheng Z."/>
            <person name="Qiu Y."/>
        </authorList>
    </citation>
    <scope>NUCLEOTIDE SEQUENCE [LARGE SCALE GENOMIC DNA]</scope>
    <source>
        <strain evidence="5">F231</strain>
    </source>
</reference>
<dbReference type="GO" id="GO:0005829">
    <property type="term" value="C:cytosol"/>
    <property type="evidence" value="ECO:0007669"/>
    <property type="project" value="TreeGrafter"/>
</dbReference>
<sequence length="206" mass="22358">MEEIHKFLNIAAPIFTFFSILLHPPASVRIQVPLHCPLYLHGEDVADKVVLFIGASSSIGDHLAYEYARRGACLASTARRQASLREVADMELGAPEAIVIHADASKAALLSMFETLRVELGLEIGITIVTPGFMESKITQGKHLTQDGQMEVDRRLRDVKVEIFLVAAVEGCARSIVDGPAGGQVHDCAELVQEHLPVEGVLPRGD</sequence>
<dbReference type="PANTHER" id="PTHR43391:SF89">
    <property type="entry name" value="11-BETA-HYDROXYSTEROID DEHYDROGENASE 1A-RELATED"/>
    <property type="match status" value="1"/>
</dbReference>
<dbReference type="Proteomes" id="UP001346149">
    <property type="component" value="Unassembled WGS sequence"/>
</dbReference>
<organism evidence="5 6">
    <name type="scientific">Trapa natans</name>
    <name type="common">Water chestnut</name>
    <dbReference type="NCBI Taxonomy" id="22666"/>
    <lineage>
        <taxon>Eukaryota</taxon>
        <taxon>Viridiplantae</taxon>
        <taxon>Streptophyta</taxon>
        <taxon>Embryophyta</taxon>
        <taxon>Tracheophyta</taxon>
        <taxon>Spermatophyta</taxon>
        <taxon>Magnoliopsida</taxon>
        <taxon>eudicotyledons</taxon>
        <taxon>Gunneridae</taxon>
        <taxon>Pentapetalae</taxon>
        <taxon>rosids</taxon>
        <taxon>malvids</taxon>
        <taxon>Myrtales</taxon>
        <taxon>Lythraceae</taxon>
        <taxon>Trapa</taxon>
    </lineage>
</organism>
<protein>
    <submittedName>
        <fullName evidence="5">Uncharacterized protein</fullName>
    </submittedName>
</protein>
<proteinExistence type="inferred from homology"/>
<dbReference type="Gene3D" id="3.40.50.720">
    <property type="entry name" value="NAD(P)-binding Rossmann-like Domain"/>
    <property type="match status" value="1"/>
</dbReference>
<name>A0AAN7M7P9_TRANT</name>
<dbReference type="AlphaFoldDB" id="A0AAN7M7P9"/>
<dbReference type="EMBL" id="JAXQNO010000003">
    <property type="protein sequence ID" value="KAK4800820.1"/>
    <property type="molecule type" value="Genomic_DNA"/>
</dbReference>
<evidence type="ECO:0000256" key="2">
    <source>
        <dbReference type="ARBA" id="ARBA00022857"/>
    </source>
</evidence>
<comment type="similarity">
    <text evidence="1">Belongs to the short-chain dehydrogenases/reductases (SDR) family.</text>
</comment>